<evidence type="ECO:0000259" key="15">
    <source>
        <dbReference type="Pfam" id="PF08016"/>
    </source>
</evidence>
<dbReference type="GO" id="GO:0010008">
    <property type="term" value="C:endosome membrane"/>
    <property type="evidence" value="ECO:0007669"/>
    <property type="project" value="UniProtKB-SubCell"/>
</dbReference>
<comment type="subcellular location">
    <subcellularLocation>
        <location evidence="2">Cell membrane</location>
        <topology evidence="2">Multi-pass membrane protein</topology>
    </subcellularLocation>
    <subcellularLocation>
        <location evidence="1">Endosome membrane</location>
        <topology evidence="1">Multi-pass membrane protein</topology>
    </subcellularLocation>
</comment>
<protein>
    <submittedName>
        <fullName evidence="17">Uncharacterized protein</fullName>
    </submittedName>
</protein>
<evidence type="ECO:0000256" key="14">
    <source>
        <dbReference type="SAM" id="Phobius"/>
    </source>
</evidence>
<dbReference type="Pfam" id="PF08016">
    <property type="entry name" value="PKD_channel"/>
    <property type="match status" value="1"/>
</dbReference>
<evidence type="ECO:0000256" key="5">
    <source>
        <dbReference type="ARBA" id="ARBA00022692"/>
    </source>
</evidence>
<organism evidence="17 18">
    <name type="scientific">Sinanodonta woodiana</name>
    <name type="common">Chinese pond mussel</name>
    <name type="synonym">Anodonta woodiana</name>
    <dbReference type="NCBI Taxonomy" id="1069815"/>
    <lineage>
        <taxon>Eukaryota</taxon>
        <taxon>Metazoa</taxon>
        <taxon>Spiralia</taxon>
        <taxon>Lophotrochozoa</taxon>
        <taxon>Mollusca</taxon>
        <taxon>Bivalvia</taxon>
        <taxon>Autobranchia</taxon>
        <taxon>Heteroconchia</taxon>
        <taxon>Palaeoheterodonta</taxon>
        <taxon>Unionida</taxon>
        <taxon>Unionoidea</taxon>
        <taxon>Unionidae</taxon>
        <taxon>Unioninae</taxon>
        <taxon>Sinanodonta</taxon>
    </lineage>
</organism>
<feature type="compositionally biased region" description="Basic and acidic residues" evidence="13">
    <location>
        <begin position="18"/>
        <end position="35"/>
    </location>
</feature>
<dbReference type="GO" id="GO:0008324">
    <property type="term" value="F:monoatomic cation transmembrane transporter activity"/>
    <property type="evidence" value="ECO:0007669"/>
    <property type="project" value="UniProtKB-ARBA"/>
</dbReference>
<keyword evidence="10" id="KW-1015">Disulfide bond</keyword>
<gene>
    <name evidence="17" type="ORF">ACJMK2_004454</name>
</gene>
<evidence type="ECO:0000313" key="18">
    <source>
        <dbReference type="Proteomes" id="UP001634394"/>
    </source>
</evidence>
<feature type="transmembrane region" description="Helical" evidence="14">
    <location>
        <begin position="424"/>
        <end position="442"/>
    </location>
</feature>
<comment type="catalytic activity">
    <reaction evidence="12">
        <text>Ca(2+)(in) = Ca(2+)(out)</text>
        <dbReference type="Rhea" id="RHEA:29671"/>
        <dbReference type="ChEBI" id="CHEBI:29108"/>
    </reaction>
</comment>
<feature type="region of interest" description="Disordered" evidence="13">
    <location>
        <begin position="1"/>
        <end position="35"/>
    </location>
</feature>
<evidence type="ECO:0000256" key="12">
    <source>
        <dbReference type="ARBA" id="ARBA00036634"/>
    </source>
</evidence>
<evidence type="ECO:0000256" key="10">
    <source>
        <dbReference type="ARBA" id="ARBA00023157"/>
    </source>
</evidence>
<feature type="domain" description="Mucolipin extracytosolic" evidence="16">
    <location>
        <begin position="150"/>
        <end position="312"/>
    </location>
</feature>
<feature type="transmembrane region" description="Helical" evidence="14">
    <location>
        <begin position="389"/>
        <end position="409"/>
    </location>
</feature>
<evidence type="ECO:0000256" key="1">
    <source>
        <dbReference type="ARBA" id="ARBA00004337"/>
    </source>
</evidence>
<keyword evidence="3" id="KW-0813">Transport</keyword>
<dbReference type="Pfam" id="PF21381">
    <property type="entry name" value="MCLN_ECD"/>
    <property type="match status" value="1"/>
</dbReference>
<dbReference type="AlphaFoldDB" id="A0ABD3Y3C1"/>
<evidence type="ECO:0000259" key="16">
    <source>
        <dbReference type="Pfam" id="PF21381"/>
    </source>
</evidence>
<evidence type="ECO:0000256" key="4">
    <source>
        <dbReference type="ARBA" id="ARBA00022475"/>
    </source>
</evidence>
<evidence type="ECO:0000313" key="17">
    <source>
        <dbReference type="EMBL" id="KAL3892225.1"/>
    </source>
</evidence>
<sequence length="669" mass="76132">MNGNENGTPNEVMAALLHRKEAEKEAEKEKEKEQISDIEETNVGEVHVQVKGQKINDKDKMGRKLQRLLRLYLYAAAKWKHCNCYFNVIFFIVAVIQITKTALLTKQMLEFGDQRAHFQGLVDRGKTTLSHLLLTSWESGMEVPPYPPNSGKYAVYTISDLTKHINFAVEKYYSSPNDAVGIYMLDGNKDCVEGGVTFCVNYFTYDNVKPNGGKHRAEMHDECFKSHPTLLDNGTCSYDIVADMKKNLLNESIVFNSFLKINLTFRLFSLRLDILTGSGRCLNIQGIISFTNKDDNGQALVDLQTDTGEVSCVDIGVDLPDMKTIIESNYAVVMMIFSFISLIFMMADFSAGICLYHKTNKYMKQNSERHFPGQRNGISIKGYARHLKGWNLVVMIGDLCTFVGTIGAYKMDVKWRLYKLDENAIWLGLGCLLCWISLARYIHFNKKFHLLFRTIYHAFPDVLAYLFCVGLLFAGFTLCGYVVFGPYHNKFQTMSNAADTLFATISGDEITITLAAIETDKLGSLAVWWFAKIYLWLFVSIFTVFILNILIAIFNNAYETIQKEYENKKKNTDPLRRVLRELLLTDGNLPGNIGQVRDGLLGILNGDDNTDMSSREYDLQQELKAIVMDSDTSIKPTVKEFMESGGERLNKHFSRWRVHCIIPKEDIEV</sequence>
<dbReference type="PANTHER" id="PTHR12127:SF7">
    <property type="entry name" value="SD02261P"/>
    <property type="match status" value="1"/>
</dbReference>
<dbReference type="InterPro" id="IPR013122">
    <property type="entry name" value="PKD1_2_channel"/>
</dbReference>
<accession>A0ABD3Y3C1</accession>
<dbReference type="InterPro" id="IPR039031">
    <property type="entry name" value="Mucolipin"/>
</dbReference>
<evidence type="ECO:0000256" key="3">
    <source>
        <dbReference type="ARBA" id="ARBA00022448"/>
    </source>
</evidence>
<dbReference type="Proteomes" id="UP001634394">
    <property type="component" value="Unassembled WGS sequence"/>
</dbReference>
<feature type="transmembrane region" description="Helical" evidence="14">
    <location>
        <begin position="330"/>
        <end position="356"/>
    </location>
</feature>
<evidence type="ECO:0000256" key="7">
    <source>
        <dbReference type="ARBA" id="ARBA00022989"/>
    </source>
</evidence>
<evidence type="ECO:0000256" key="11">
    <source>
        <dbReference type="ARBA" id="ARBA00023303"/>
    </source>
</evidence>
<dbReference type="EMBL" id="JBJQND010000001">
    <property type="protein sequence ID" value="KAL3892225.1"/>
    <property type="molecule type" value="Genomic_DNA"/>
</dbReference>
<keyword evidence="11" id="KW-0407">Ion channel</keyword>
<keyword evidence="6" id="KW-0967">Endosome</keyword>
<feature type="domain" description="Polycystin cation channel PKD1/PKD2" evidence="15">
    <location>
        <begin position="427"/>
        <end position="561"/>
    </location>
</feature>
<feature type="transmembrane region" description="Helical" evidence="14">
    <location>
        <begin position="533"/>
        <end position="554"/>
    </location>
</feature>
<keyword evidence="9 14" id="KW-0472">Membrane</keyword>
<dbReference type="Gene3D" id="1.10.287.70">
    <property type="match status" value="1"/>
</dbReference>
<keyword evidence="18" id="KW-1185">Reference proteome</keyword>
<evidence type="ECO:0000256" key="6">
    <source>
        <dbReference type="ARBA" id="ARBA00022753"/>
    </source>
</evidence>
<dbReference type="InterPro" id="IPR049134">
    <property type="entry name" value="MCLN_ECD"/>
</dbReference>
<dbReference type="PANTHER" id="PTHR12127">
    <property type="entry name" value="MUCOLIPIN"/>
    <property type="match status" value="1"/>
</dbReference>
<comment type="caution">
    <text evidence="17">The sequence shown here is derived from an EMBL/GenBank/DDBJ whole genome shotgun (WGS) entry which is preliminary data.</text>
</comment>
<evidence type="ECO:0000256" key="9">
    <source>
        <dbReference type="ARBA" id="ARBA00023136"/>
    </source>
</evidence>
<evidence type="ECO:0000256" key="13">
    <source>
        <dbReference type="SAM" id="MobiDB-lite"/>
    </source>
</evidence>
<reference evidence="17 18" key="1">
    <citation type="submission" date="2024-11" db="EMBL/GenBank/DDBJ databases">
        <title>Chromosome-level genome assembly of the freshwater bivalve Anodonta woodiana.</title>
        <authorList>
            <person name="Chen X."/>
        </authorList>
    </citation>
    <scope>NUCLEOTIDE SEQUENCE [LARGE SCALE GENOMIC DNA]</scope>
    <source>
        <strain evidence="17">MN2024</strain>
        <tissue evidence="17">Gills</tissue>
    </source>
</reference>
<feature type="transmembrane region" description="Helical" evidence="14">
    <location>
        <begin position="462"/>
        <end position="484"/>
    </location>
</feature>
<dbReference type="GO" id="GO:0005886">
    <property type="term" value="C:plasma membrane"/>
    <property type="evidence" value="ECO:0007669"/>
    <property type="project" value="UniProtKB-SubCell"/>
</dbReference>
<evidence type="ECO:0000256" key="2">
    <source>
        <dbReference type="ARBA" id="ARBA00004651"/>
    </source>
</evidence>
<evidence type="ECO:0000256" key="8">
    <source>
        <dbReference type="ARBA" id="ARBA00023065"/>
    </source>
</evidence>
<name>A0ABD3Y3C1_SINWO</name>
<keyword evidence="8" id="KW-0406">Ion transport</keyword>
<keyword evidence="5 14" id="KW-0812">Transmembrane</keyword>
<keyword evidence="7 14" id="KW-1133">Transmembrane helix</keyword>
<keyword evidence="4" id="KW-1003">Cell membrane</keyword>
<proteinExistence type="predicted"/>